<keyword evidence="2" id="KW-1185">Reference proteome</keyword>
<accession>A0A8S4QY55</accession>
<gene>
    <name evidence="1" type="primary">jg2673</name>
    <name evidence="1" type="ORF">PAEG_LOCUS7184</name>
</gene>
<dbReference type="AlphaFoldDB" id="A0A8S4QY55"/>
<dbReference type="EMBL" id="CAKXAJ010021405">
    <property type="protein sequence ID" value="CAH2226480.1"/>
    <property type="molecule type" value="Genomic_DNA"/>
</dbReference>
<evidence type="ECO:0000313" key="2">
    <source>
        <dbReference type="Proteomes" id="UP000838756"/>
    </source>
</evidence>
<comment type="caution">
    <text evidence="1">The sequence shown here is derived from an EMBL/GenBank/DDBJ whole genome shotgun (WGS) entry which is preliminary data.</text>
</comment>
<protein>
    <submittedName>
        <fullName evidence="1">Jg2673 protein</fullName>
    </submittedName>
</protein>
<dbReference type="Proteomes" id="UP000838756">
    <property type="component" value="Unassembled WGS sequence"/>
</dbReference>
<proteinExistence type="predicted"/>
<organism evidence="1 2">
    <name type="scientific">Pararge aegeria aegeria</name>
    <dbReference type="NCBI Taxonomy" id="348720"/>
    <lineage>
        <taxon>Eukaryota</taxon>
        <taxon>Metazoa</taxon>
        <taxon>Ecdysozoa</taxon>
        <taxon>Arthropoda</taxon>
        <taxon>Hexapoda</taxon>
        <taxon>Insecta</taxon>
        <taxon>Pterygota</taxon>
        <taxon>Neoptera</taxon>
        <taxon>Endopterygota</taxon>
        <taxon>Lepidoptera</taxon>
        <taxon>Glossata</taxon>
        <taxon>Ditrysia</taxon>
        <taxon>Papilionoidea</taxon>
        <taxon>Nymphalidae</taxon>
        <taxon>Satyrinae</taxon>
        <taxon>Satyrini</taxon>
        <taxon>Parargina</taxon>
        <taxon>Pararge</taxon>
    </lineage>
</organism>
<sequence length="36" mass="4411">PCQIRHYEVGIACLQLKDRYGWLNRKLMHIKRSRNN</sequence>
<feature type="non-terminal residue" evidence="1">
    <location>
        <position position="1"/>
    </location>
</feature>
<name>A0A8S4QY55_9NEOP</name>
<evidence type="ECO:0000313" key="1">
    <source>
        <dbReference type="EMBL" id="CAH2226480.1"/>
    </source>
</evidence>
<reference evidence="1" key="1">
    <citation type="submission" date="2022-03" db="EMBL/GenBank/DDBJ databases">
        <authorList>
            <person name="Lindestad O."/>
        </authorList>
    </citation>
    <scope>NUCLEOTIDE SEQUENCE</scope>
</reference>